<dbReference type="PROSITE" id="PS51257">
    <property type="entry name" value="PROKAR_LIPOPROTEIN"/>
    <property type="match status" value="1"/>
</dbReference>
<reference evidence="3" key="1">
    <citation type="journal article" date="2020" name="Nature">
        <title>Giant virus diversity and host interactions through global metagenomics.</title>
        <authorList>
            <person name="Schulz F."/>
            <person name="Roux S."/>
            <person name="Paez-Espino D."/>
            <person name="Jungbluth S."/>
            <person name="Walsh D.A."/>
            <person name="Denef V.J."/>
            <person name="McMahon K.D."/>
            <person name="Konstantinidis K.T."/>
            <person name="Eloe-Fadrosh E.A."/>
            <person name="Kyrpides N.C."/>
            <person name="Woyke T."/>
        </authorList>
    </citation>
    <scope>NUCLEOTIDE SEQUENCE</scope>
    <source>
        <strain evidence="3">GVMAG-M-3300026093-6</strain>
    </source>
</reference>
<evidence type="ECO:0000256" key="2">
    <source>
        <dbReference type="SAM" id="Phobius"/>
    </source>
</evidence>
<keyword evidence="2" id="KW-1133">Transmembrane helix</keyword>
<feature type="transmembrane region" description="Helical" evidence="2">
    <location>
        <begin position="551"/>
        <end position="574"/>
    </location>
</feature>
<accession>A0A6C0JF27</accession>
<keyword evidence="2" id="KW-0472">Membrane</keyword>
<feature type="region of interest" description="Disordered" evidence="1">
    <location>
        <begin position="589"/>
        <end position="610"/>
    </location>
</feature>
<dbReference type="AlphaFoldDB" id="A0A6C0JF27"/>
<proteinExistence type="predicted"/>
<dbReference type="EMBL" id="MN740375">
    <property type="protein sequence ID" value="QHU03356.1"/>
    <property type="molecule type" value="Genomic_DNA"/>
</dbReference>
<keyword evidence="2" id="KW-0812">Transmembrane</keyword>
<name>A0A6C0JF27_9ZZZZ</name>
<protein>
    <submittedName>
        <fullName evidence="3">Uncharacterized protein</fullName>
    </submittedName>
</protein>
<evidence type="ECO:0000313" key="3">
    <source>
        <dbReference type="EMBL" id="QHU03356.1"/>
    </source>
</evidence>
<organism evidence="3">
    <name type="scientific">viral metagenome</name>
    <dbReference type="NCBI Taxonomy" id="1070528"/>
    <lineage>
        <taxon>unclassified sequences</taxon>
        <taxon>metagenomes</taxon>
        <taxon>organismal metagenomes</taxon>
    </lineage>
</organism>
<evidence type="ECO:0000256" key="1">
    <source>
        <dbReference type="SAM" id="MobiDB-lite"/>
    </source>
</evidence>
<sequence>MKNLIFLVTILYIISSCSAQQVTKICETNYYDTNLESYPTIRYDQDRNMYAAGLKLDGSGFVILKYDQNCNELWFKQYNRPYGINIYHGNNPIPRLDNMTIATVRKQNRREQELIFIPIPNVVIMRGSTRFYRSHILILDTETGNKEWCGLVETDISGVTYIYETVSSVFIDTSGALTVSMVVRRNYGITRGNTLIKYSSHIPIRSNKLWDLSFQTWDYSHSVIIDIIERQNVIYVSTYFKQVKKINSITGEILWSQTLQNVNLGKLFVDSTEHVWVTGTSSMSVYTTAALFGDCVSCTSYLVKLNKQNGRIIKGISYENCDSRFTTGIPTTWSALCSRGRPGRYGQEHEPLYRYLQAFDFTPHPSIPNQALVVVPFYSGYTLHIVLDLDLGIISDKYFIGGVLGNVYDIKYRYIVFNNGNYSEIRKSNSGINLKSYSFTSGEIPTTIPPTTVIRDTRIATSTQTATTTATHIATVIETSTQTDMRTLAPLVTAPQLTPSPVSNDIVQETPQDTSSSITEDYVNSFNNVDNSQNNNIDNSNNVVNNVSIDIGLTVGLSVTIGVIVLCLSVYYVLRRRRRMNNQSVEIEPPQFNLNPTAPPPAFNPEYSFA</sequence>